<dbReference type="EMBL" id="QFVT01000006">
    <property type="protein sequence ID" value="PYC47412.1"/>
    <property type="molecule type" value="Genomic_DNA"/>
</dbReference>
<evidence type="ECO:0000259" key="2">
    <source>
        <dbReference type="Pfam" id="PF00534"/>
    </source>
</evidence>
<dbReference type="InterPro" id="IPR001296">
    <property type="entry name" value="Glyco_trans_1"/>
</dbReference>
<dbReference type="Gene3D" id="3.40.50.2000">
    <property type="entry name" value="Glycogen Phosphorylase B"/>
    <property type="match status" value="1"/>
</dbReference>
<dbReference type="PANTHER" id="PTHR46401:SF2">
    <property type="entry name" value="GLYCOSYLTRANSFERASE WBBK-RELATED"/>
    <property type="match status" value="1"/>
</dbReference>
<comment type="caution">
    <text evidence="3">The sequence shown here is derived from an EMBL/GenBank/DDBJ whole genome shotgun (WGS) entry which is preliminary data.</text>
</comment>
<dbReference type="GO" id="GO:0016757">
    <property type="term" value="F:glycosyltransferase activity"/>
    <property type="evidence" value="ECO:0007669"/>
    <property type="project" value="InterPro"/>
</dbReference>
<proteinExistence type="predicted"/>
<reference evidence="3 4" key="1">
    <citation type="submission" date="2018-05" db="EMBL/GenBank/DDBJ databases">
        <title>Oceanovita maritima gen. nov., sp. nov., a marine bacterium in the family Rhodobacteraceae isolated from surface seawater of Lundu port Xiamen, China.</title>
        <authorList>
            <person name="Hetharua B.H."/>
            <person name="Min D."/>
            <person name="Liao H."/>
            <person name="Tian Y."/>
        </authorList>
    </citation>
    <scope>NUCLEOTIDE SEQUENCE [LARGE SCALE GENOMIC DNA]</scope>
    <source>
        <strain evidence="3 4">FSX-11</strain>
    </source>
</reference>
<gene>
    <name evidence="3" type="ORF">DI396_10640</name>
</gene>
<name>A0A2V4N0E2_9RHOB</name>
<dbReference type="SUPFAM" id="SSF53756">
    <property type="entry name" value="UDP-Glycosyltransferase/glycogen phosphorylase"/>
    <property type="match status" value="1"/>
</dbReference>
<keyword evidence="1 3" id="KW-0808">Transferase</keyword>
<sequence length="407" mass="45241">MLDITRLIRRSGEVLTGVDRVELAYLRHLVADTGIPFFTLARTTYGYVLLDRDGADAVLARITGAHDWGAADRLSRVARKLSPMQKRAQSDLRRHAITRCRPHRLQRMLTRALPRGLQYFNTGHSNLTDRVLHALRHGPRAQINVLIHDAIPLDYPQYTRPEAVLRFAALLRRIGAYADRVIYNSQDTRTRVEAHLAKVAPPPASIVAHLGVESIPGAPLPDVLNRLSADEKPFFMILGTIEPRKNHAFLLDIWDRMRAEMPACDVPHLLICGKRGWQNEAVFARLDALPADAPIHELHDLTDGQIVTLLSRARALLFPSFAEGYGLPAVEAAQVGCPIVAAPLPVFTEVLGGLPVYAEVNDGYHWQKIIMGLAKGKRASGAKDEGIPSRFIAPDWDTHFNAVLRMA</sequence>
<organism evidence="3 4">
    <name type="scientific">Litorivita pollutaquae</name>
    <dbReference type="NCBI Taxonomy" id="2200892"/>
    <lineage>
        <taxon>Bacteria</taxon>
        <taxon>Pseudomonadati</taxon>
        <taxon>Pseudomonadota</taxon>
        <taxon>Alphaproteobacteria</taxon>
        <taxon>Rhodobacterales</taxon>
        <taxon>Paracoccaceae</taxon>
        <taxon>Litorivita</taxon>
    </lineage>
</organism>
<evidence type="ECO:0000256" key="1">
    <source>
        <dbReference type="ARBA" id="ARBA00022679"/>
    </source>
</evidence>
<dbReference type="Proteomes" id="UP000248012">
    <property type="component" value="Unassembled WGS sequence"/>
</dbReference>
<dbReference type="CDD" id="cd03809">
    <property type="entry name" value="GT4_MtfB-like"/>
    <property type="match status" value="1"/>
</dbReference>
<feature type="domain" description="Glycosyl transferase family 1" evidence="2">
    <location>
        <begin position="228"/>
        <end position="351"/>
    </location>
</feature>
<evidence type="ECO:0000313" key="4">
    <source>
        <dbReference type="Proteomes" id="UP000248012"/>
    </source>
</evidence>
<dbReference type="PANTHER" id="PTHR46401">
    <property type="entry name" value="GLYCOSYLTRANSFERASE WBBK-RELATED"/>
    <property type="match status" value="1"/>
</dbReference>
<protein>
    <submittedName>
        <fullName evidence="3">Glycosyltransferase family 1 protein</fullName>
    </submittedName>
</protein>
<evidence type="ECO:0000313" key="3">
    <source>
        <dbReference type="EMBL" id="PYC47412.1"/>
    </source>
</evidence>
<keyword evidence="4" id="KW-1185">Reference proteome</keyword>
<accession>A0A2V4N0E2</accession>
<dbReference type="AlphaFoldDB" id="A0A2V4N0E2"/>
<dbReference type="OrthoDB" id="9790710at2"/>
<dbReference type="Pfam" id="PF00534">
    <property type="entry name" value="Glycos_transf_1"/>
    <property type="match status" value="1"/>
</dbReference>